<gene>
    <name evidence="1" type="ORF">G7Y89_g12523</name>
</gene>
<name>A0A8H4R8Y7_9HELO</name>
<protein>
    <recommendedName>
        <fullName evidence="3">Terpene synthase</fullName>
    </recommendedName>
</protein>
<evidence type="ECO:0000313" key="2">
    <source>
        <dbReference type="Proteomes" id="UP000566819"/>
    </source>
</evidence>
<reference evidence="1 2" key="1">
    <citation type="submission" date="2020-03" db="EMBL/GenBank/DDBJ databases">
        <title>Draft Genome Sequence of Cudoniella acicularis.</title>
        <authorList>
            <person name="Buettner E."/>
            <person name="Kellner H."/>
        </authorList>
    </citation>
    <scope>NUCLEOTIDE SEQUENCE [LARGE SCALE GENOMIC DNA]</scope>
    <source>
        <strain evidence="1 2">DSM 108380</strain>
    </source>
</reference>
<dbReference type="EMBL" id="JAAMPI010001328">
    <property type="protein sequence ID" value="KAF4625640.1"/>
    <property type="molecule type" value="Genomic_DNA"/>
</dbReference>
<organism evidence="1 2">
    <name type="scientific">Cudoniella acicularis</name>
    <dbReference type="NCBI Taxonomy" id="354080"/>
    <lineage>
        <taxon>Eukaryota</taxon>
        <taxon>Fungi</taxon>
        <taxon>Dikarya</taxon>
        <taxon>Ascomycota</taxon>
        <taxon>Pezizomycotina</taxon>
        <taxon>Leotiomycetes</taxon>
        <taxon>Helotiales</taxon>
        <taxon>Tricladiaceae</taxon>
        <taxon>Cudoniella</taxon>
    </lineage>
</organism>
<evidence type="ECO:0000313" key="1">
    <source>
        <dbReference type="EMBL" id="KAF4625640.1"/>
    </source>
</evidence>
<proteinExistence type="predicted"/>
<dbReference type="OrthoDB" id="3004402at2759"/>
<dbReference type="Proteomes" id="UP000566819">
    <property type="component" value="Unassembled WGS sequence"/>
</dbReference>
<dbReference type="AlphaFoldDB" id="A0A8H4R8Y7"/>
<dbReference type="SUPFAM" id="SSF48576">
    <property type="entry name" value="Terpenoid synthases"/>
    <property type="match status" value="1"/>
</dbReference>
<sequence length="354" mass="40574">MSNSSYPLRSQLINHSKPWQSLFTPHLHPLGDAVCQIDNAYLIERWGFPAKATEQFFVDMDLSRWGVLVIPEALDSRIQLSTRFLTVLFLIDGSRIRGPPKSLAKGENTHFTRFDEDFLISQILDEMDTFDVAKTKKIREEVCDFWDLQVEPSRMGIETLEEYLKFRFTEIAMNVTHALARWAMDVEIPAAEKPWLQKLEYNSVDHIIIVNDLFSWEKELLQASISKETEIGGDLVSAITVVMKEQKMDEQTAKAFLAKKVHEIEVKQFELIGEREKSGGPILTDTRRYADCLATMAAGNESWSRITARYNVVNGKRVKPVVDNLSFRAEFPIGVKVGSKSKRERFLSFWGCIC</sequence>
<dbReference type="InterPro" id="IPR008949">
    <property type="entry name" value="Isoprenoid_synthase_dom_sf"/>
</dbReference>
<evidence type="ECO:0008006" key="3">
    <source>
        <dbReference type="Google" id="ProtNLM"/>
    </source>
</evidence>
<comment type="caution">
    <text evidence="1">The sequence shown here is derived from an EMBL/GenBank/DDBJ whole genome shotgun (WGS) entry which is preliminary data.</text>
</comment>
<dbReference type="Pfam" id="PF19086">
    <property type="entry name" value="Terpene_syn_C_2"/>
    <property type="match status" value="1"/>
</dbReference>
<dbReference type="Gene3D" id="1.10.600.10">
    <property type="entry name" value="Farnesyl Diphosphate Synthase"/>
    <property type="match status" value="1"/>
</dbReference>
<accession>A0A8H4R8Y7</accession>
<keyword evidence="2" id="KW-1185">Reference proteome</keyword>